<evidence type="ECO:0000313" key="12">
    <source>
        <dbReference type="Proteomes" id="UP000694845"/>
    </source>
</evidence>
<dbReference type="GO" id="GO:0005634">
    <property type="term" value="C:nucleus"/>
    <property type="evidence" value="ECO:0007669"/>
    <property type="project" value="UniProtKB-SubCell"/>
</dbReference>
<dbReference type="GO" id="GO:0016887">
    <property type="term" value="F:ATP hydrolysis activity"/>
    <property type="evidence" value="ECO:0007669"/>
    <property type="project" value="InterPro"/>
</dbReference>
<evidence type="ECO:0000313" key="13">
    <source>
        <dbReference type="RefSeq" id="XP_022081281.1"/>
    </source>
</evidence>
<keyword evidence="8" id="KW-0539">Nucleus</keyword>
<dbReference type="InterPro" id="IPR044574">
    <property type="entry name" value="ARIP4-like"/>
</dbReference>
<dbReference type="Pfam" id="PF00176">
    <property type="entry name" value="SNF2-rel_dom"/>
    <property type="match status" value="2"/>
</dbReference>
<feature type="compositionally biased region" description="Basic residues" evidence="9">
    <location>
        <begin position="867"/>
        <end position="883"/>
    </location>
</feature>
<evidence type="ECO:0000256" key="5">
    <source>
        <dbReference type="ARBA" id="ARBA00022806"/>
    </source>
</evidence>
<feature type="region of interest" description="Disordered" evidence="9">
    <location>
        <begin position="618"/>
        <end position="641"/>
    </location>
</feature>
<dbReference type="OMA" id="SWAVDIM"/>
<protein>
    <submittedName>
        <fullName evidence="13">Helicase ARIP4-like</fullName>
    </submittedName>
</protein>
<dbReference type="Gene3D" id="1.20.120.850">
    <property type="entry name" value="SWI2/SNF2 ATPases, N-terminal domain"/>
    <property type="match status" value="1"/>
</dbReference>
<feature type="compositionally biased region" description="Low complexity" evidence="9">
    <location>
        <begin position="7"/>
        <end position="17"/>
    </location>
</feature>
<evidence type="ECO:0000259" key="10">
    <source>
        <dbReference type="PROSITE" id="PS51192"/>
    </source>
</evidence>
<keyword evidence="6" id="KW-0067">ATP-binding</keyword>
<dbReference type="Gene3D" id="3.40.50.10810">
    <property type="entry name" value="Tandem AAA-ATPase domain"/>
    <property type="match status" value="2"/>
</dbReference>
<evidence type="ECO:0000259" key="11">
    <source>
        <dbReference type="PROSITE" id="PS51194"/>
    </source>
</evidence>
<feature type="compositionally biased region" description="Basic residues" evidence="9">
    <location>
        <begin position="173"/>
        <end position="189"/>
    </location>
</feature>
<dbReference type="PROSITE" id="PS51194">
    <property type="entry name" value="HELICASE_CTER"/>
    <property type="match status" value="1"/>
</dbReference>
<dbReference type="InterPro" id="IPR038718">
    <property type="entry name" value="SNF2-like_sf"/>
</dbReference>
<feature type="domain" description="Helicase C-terminal" evidence="11">
    <location>
        <begin position="943"/>
        <end position="1111"/>
    </location>
</feature>
<comment type="similarity">
    <text evidence="2">Belongs to the SNF2/RAD54 helicase family.</text>
</comment>
<dbReference type="Gene3D" id="3.40.50.300">
    <property type="entry name" value="P-loop containing nucleotide triphosphate hydrolases"/>
    <property type="match status" value="2"/>
</dbReference>
<dbReference type="SMART" id="SM00490">
    <property type="entry name" value="HELICc"/>
    <property type="match status" value="1"/>
</dbReference>
<keyword evidence="4" id="KW-0378">Hydrolase</keyword>
<feature type="region of interest" description="Disordered" evidence="9">
    <location>
        <begin position="468"/>
        <end position="555"/>
    </location>
</feature>
<organism evidence="12 13">
    <name type="scientific">Acanthaster planci</name>
    <name type="common">Crown-of-thorns starfish</name>
    <dbReference type="NCBI Taxonomy" id="133434"/>
    <lineage>
        <taxon>Eukaryota</taxon>
        <taxon>Metazoa</taxon>
        <taxon>Echinodermata</taxon>
        <taxon>Eleutherozoa</taxon>
        <taxon>Asterozoa</taxon>
        <taxon>Asteroidea</taxon>
        <taxon>Valvatacea</taxon>
        <taxon>Valvatida</taxon>
        <taxon>Acanthasteridae</taxon>
        <taxon>Acanthaster</taxon>
    </lineage>
</organism>
<reference evidence="13" key="1">
    <citation type="submission" date="2025-08" db="UniProtKB">
        <authorList>
            <consortium name="RefSeq"/>
        </authorList>
    </citation>
    <scope>IDENTIFICATION</scope>
</reference>
<keyword evidence="12" id="KW-1185">Reference proteome</keyword>
<evidence type="ECO:0000256" key="1">
    <source>
        <dbReference type="ARBA" id="ARBA00004123"/>
    </source>
</evidence>
<dbReference type="RefSeq" id="XP_022081281.1">
    <property type="nucleotide sequence ID" value="XM_022225589.1"/>
</dbReference>
<evidence type="ECO:0000256" key="4">
    <source>
        <dbReference type="ARBA" id="ARBA00022801"/>
    </source>
</evidence>
<evidence type="ECO:0000256" key="3">
    <source>
        <dbReference type="ARBA" id="ARBA00022741"/>
    </source>
</evidence>
<dbReference type="Pfam" id="PF00271">
    <property type="entry name" value="Helicase_C"/>
    <property type="match status" value="1"/>
</dbReference>
<dbReference type="KEGG" id="aplc:110974165"/>
<dbReference type="InterPro" id="IPR001650">
    <property type="entry name" value="Helicase_C-like"/>
</dbReference>
<feature type="region of interest" description="Disordered" evidence="9">
    <location>
        <begin position="855"/>
        <end position="886"/>
    </location>
</feature>
<dbReference type="PANTHER" id="PTHR45797">
    <property type="entry name" value="RAD54-LIKE"/>
    <property type="match status" value="1"/>
</dbReference>
<sequence>MDSEVISDGNDSSNSNDFLPEGIGSDVSLSPASGSSSLPDFNFDDSNSTPDDDDSNDQMSTDSGSGDKDEDGNDNNGTGDGVTEDSTTVKAGSAPPLAEGAEGDANLTLSFLSVPDDIKPAGPQPKGKRKNVPRDKSKLPAGPKRKRRKRGQAEGEEESNGGDEAEATEEKQKRKSKPFHRRRNIKKFLTHGELTADTLTAQQEEEERRKRLEEQKNAAALNGAFAIPPELMEILSPQPALDGSEAVPAPVGEAKAAADVRATSTTAAPVADQSEEECIILGSSSEGEEELARKKPGLSCDVAAQKKDVIEISSDDDAVTILSDDDEAEEGEEMEEVGGMHTNDALNQPDIFGRVLVNVNRPQDEEEIFLPPQIAKNIKPHQIGGLRFLYDNLVETLARFRTTPGFGCILAHSMGLGKTLQMIAFIDVFLRHTEAKTVLCIVPINTIQNWVAEFDMWLPERHSNGVAVEDEMKSKKRGSVRRSKADEGASNSGLKLPQDAELGESMPWPGDGNSRGDPSTPPDKLLENEDALSCNGQASSSSTSKSSPPVDGDEITEDTMYRQFSLYLMNDSYRTMNARHQIITNWYKTGGVLLMGYEMYRLLSLRGASTLSSSSFSKHLASKKKPSKRKKKQATAAGNGEPEIIDLEEEDRNLLMAEGLHRALCRPGPDLVVCDEGHRIKNIHAGISQALKNIRTRRRVVLTGYPLQNNLQEYWCMVDFVRPNFLGTRHEFANLFERPIQNGQCIDSTFKDVQLMRFRAHVLYSLLEGFVQRRGFSVLHSTLPPKNETVLLVRLTPFQRGLYIKFMQSFTEMGAGGWCSANPLKAFSVGCKIWNHPDILCDVLQKRDEMADLDTDLDLPETSSSRCSKKGKKDSSKTGKRTATKAPCEAKKEEPCLTAEPAVEQSYQEKVNQIISFEWARDIMKNYQPNKLCNGGKMVLLFEILEGCIKLGDRLLVFSQSLSTLSLIEQFLAERTMPTPPDPPPDHDGKWVRNKTYFRLDGSTPASDREKMINQFNDDNNRHVWLFLLSTRAGCLGINLIGANRVIVMDASWNPCHDAQAVCRVYRYGQTKQCHVYRMVTDNTLEKKIYDRQISKKGMSDRVVDELNPEMNLTKKEVESLLEFDADADDTPYEDFSNVASKYGDRMLANICNEYSNFLSKAPFSTESLIWDRKDKKLTRAEKRMAKKGYEEEKRLRVSYSRPSYTAFYPKDGSASNSSVSSRGGSVVQSTYSLAGRGPPQFFSRPITGIHPMQSTPVPRFHPGLIPSSHQQRLAELQQAGVSMQKIVATTDIVLPGVNTHTPSPVIKAGQTVTFIKTQKGLYLRTTDGRILAVRGPSGAQTGKALPGMPTFGQYAAVALGKNESNWGGTNSMGGMPSGGGSGGISDTLPVSAESGDDKLSQEGDSSNANKPSLQHQIDKNDCADFGDIPQQIQFTSPSSALGPAHQLGYPQSLQSLNSLALGEVPQNAPQGSSSPRDSRPHPASLGTSSSLVNIPTTASVLSSTGRLASVMPANSRLLSPQNTPLVAGTVPYAAIGMLGPRLPAPMSVPPSVTTPVTPSPALLLPKQSTRTDANIPLTLNNLLDSEPVRNAGRVDVPASSRAAEESAIVTVESD</sequence>
<dbReference type="GO" id="GO:0003677">
    <property type="term" value="F:DNA binding"/>
    <property type="evidence" value="ECO:0007669"/>
    <property type="project" value="UniProtKB-KW"/>
</dbReference>
<keyword evidence="3" id="KW-0547">Nucleotide-binding</keyword>
<evidence type="ECO:0000256" key="7">
    <source>
        <dbReference type="ARBA" id="ARBA00023125"/>
    </source>
</evidence>
<dbReference type="GeneID" id="110974165"/>
<dbReference type="InterPro" id="IPR027417">
    <property type="entry name" value="P-loop_NTPase"/>
</dbReference>
<keyword evidence="5" id="KW-0347">Helicase</keyword>
<feature type="region of interest" description="Disordered" evidence="9">
    <location>
        <begin position="1"/>
        <end position="213"/>
    </location>
</feature>
<gene>
    <name evidence="13" type="primary">LOC110974165</name>
</gene>
<evidence type="ECO:0000256" key="6">
    <source>
        <dbReference type="ARBA" id="ARBA00022840"/>
    </source>
</evidence>
<dbReference type="PANTHER" id="PTHR45797:SF1">
    <property type="entry name" value="HELICASE ARIP4"/>
    <property type="match status" value="1"/>
</dbReference>
<dbReference type="Proteomes" id="UP000694845">
    <property type="component" value="Unplaced"/>
</dbReference>
<evidence type="ECO:0000256" key="2">
    <source>
        <dbReference type="ARBA" id="ARBA00007025"/>
    </source>
</evidence>
<proteinExistence type="inferred from homology"/>
<keyword evidence="7" id="KW-0238">DNA-binding</keyword>
<evidence type="ECO:0000256" key="9">
    <source>
        <dbReference type="SAM" id="MobiDB-lite"/>
    </source>
</evidence>
<dbReference type="GO" id="GO:0005524">
    <property type="term" value="F:ATP binding"/>
    <property type="evidence" value="ECO:0007669"/>
    <property type="project" value="UniProtKB-KW"/>
</dbReference>
<feature type="compositionally biased region" description="Low complexity" evidence="9">
    <location>
        <begin position="24"/>
        <end position="49"/>
    </location>
</feature>
<evidence type="ECO:0000256" key="8">
    <source>
        <dbReference type="ARBA" id="ARBA00023242"/>
    </source>
</evidence>
<dbReference type="InterPro" id="IPR049730">
    <property type="entry name" value="SNF2/RAD54-like_C"/>
</dbReference>
<feature type="region of interest" description="Disordered" evidence="9">
    <location>
        <begin position="1464"/>
        <end position="1492"/>
    </location>
</feature>
<dbReference type="CDD" id="cd18793">
    <property type="entry name" value="SF2_C_SNF"/>
    <property type="match status" value="1"/>
</dbReference>
<comment type="subcellular location">
    <subcellularLocation>
        <location evidence="1">Nucleus</location>
    </subcellularLocation>
</comment>
<feature type="region of interest" description="Disordered" evidence="9">
    <location>
        <begin position="1368"/>
        <end position="1415"/>
    </location>
</feature>
<name>A0A8B7XMG1_ACAPL</name>
<dbReference type="InterPro" id="IPR014001">
    <property type="entry name" value="Helicase_ATP-bd"/>
</dbReference>
<dbReference type="GO" id="GO:0004386">
    <property type="term" value="F:helicase activity"/>
    <property type="evidence" value="ECO:0007669"/>
    <property type="project" value="UniProtKB-KW"/>
</dbReference>
<feature type="compositionally biased region" description="Basic residues" evidence="9">
    <location>
        <begin position="620"/>
        <end position="633"/>
    </location>
</feature>
<feature type="domain" description="Helicase ATP-binding" evidence="10">
    <location>
        <begin position="399"/>
        <end position="724"/>
    </location>
</feature>
<feature type="compositionally biased region" description="Acidic residues" evidence="9">
    <location>
        <begin position="154"/>
        <end position="167"/>
    </location>
</feature>
<accession>A0A8B7XMG1</accession>
<dbReference type="SUPFAM" id="SSF52540">
    <property type="entry name" value="P-loop containing nucleoside triphosphate hydrolases"/>
    <property type="match status" value="2"/>
</dbReference>
<feature type="compositionally biased region" description="Polar residues" evidence="9">
    <location>
        <begin position="1403"/>
        <end position="1415"/>
    </location>
</feature>
<dbReference type="OrthoDB" id="2020972at2759"/>
<dbReference type="SMART" id="SM00487">
    <property type="entry name" value="DEXDc"/>
    <property type="match status" value="1"/>
</dbReference>
<dbReference type="PROSITE" id="PS51192">
    <property type="entry name" value="HELICASE_ATP_BIND_1"/>
    <property type="match status" value="1"/>
</dbReference>
<feature type="region of interest" description="Disordered" evidence="9">
    <location>
        <begin position="1594"/>
        <end position="1615"/>
    </location>
</feature>
<dbReference type="InterPro" id="IPR000330">
    <property type="entry name" value="SNF2_N"/>
</dbReference>